<dbReference type="RefSeq" id="WP_253885357.1">
    <property type="nucleotide sequence ID" value="NZ_BAAAVB010000006.1"/>
</dbReference>
<feature type="transmembrane region" description="Helical" evidence="1">
    <location>
        <begin position="137"/>
        <end position="159"/>
    </location>
</feature>
<organism evidence="2 3">
    <name type="scientific">Actinokineospora diospyrosa</name>
    <dbReference type="NCBI Taxonomy" id="103728"/>
    <lineage>
        <taxon>Bacteria</taxon>
        <taxon>Bacillati</taxon>
        <taxon>Actinomycetota</taxon>
        <taxon>Actinomycetes</taxon>
        <taxon>Pseudonocardiales</taxon>
        <taxon>Pseudonocardiaceae</taxon>
        <taxon>Actinokineospora</taxon>
    </lineage>
</organism>
<keyword evidence="3" id="KW-1185">Reference proteome</keyword>
<dbReference type="Proteomes" id="UP001205185">
    <property type="component" value="Unassembled WGS sequence"/>
</dbReference>
<reference evidence="2 3" key="1">
    <citation type="submission" date="2022-06" db="EMBL/GenBank/DDBJ databases">
        <title>Genomic Encyclopedia of Archaeal and Bacterial Type Strains, Phase II (KMG-II): from individual species to whole genera.</title>
        <authorList>
            <person name="Goeker M."/>
        </authorList>
    </citation>
    <scope>NUCLEOTIDE SEQUENCE [LARGE SCALE GENOMIC DNA]</scope>
    <source>
        <strain evidence="2 3">DSM 44255</strain>
    </source>
</reference>
<protein>
    <submittedName>
        <fullName evidence="2">Uncharacterized protein</fullName>
    </submittedName>
</protein>
<comment type="caution">
    <text evidence="2">The sequence shown here is derived from an EMBL/GenBank/DDBJ whole genome shotgun (WGS) entry which is preliminary data.</text>
</comment>
<sequence length="160" mass="17256">MAELDDNSHEAKWELINAELSARLTRQDQVLARIEAKANGVGALALTAMPFLALIKPFETVLTTLVALLAFASYVATVGCAAVVNRVSRGSDMNGSYLEELARDLQKGRGHVVQQLIASKAVVYRENNEKNADRAHLWRLSAGLLSMGFACSVACVLLNG</sequence>
<dbReference type="EMBL" id="JAMTCO010000002">
    <property type="protein sequence ID" value="MCP2268469.1"/>
    <property type="molecule type" value="Genomic_DNA"/>
</dbReference>
<name>A0ABT1I766_9PSEU</name>
<accession>A0ABT1I766</accession>
<proteinExistence type="predicted"/>
<evidence type="ECO:0000256" key="1">
    <source>
        <dbReference type="SAM" id="Phobius"/>
    </source>
</evidence>
<keyword evidence="1" id="KW-0812">Transmembrane</keyword>
<keyword evidence="1" id="KW-0472">Membrane</keyword>
<evidence type="ECO:0000313" key="2">
    <source>
        <dbReference type="EMBL" id="MCP2268469.1"/>
    </source>
</evidence>
<feature type="transmembrane region" description="Helical" evidence="1">
    <location>
        <begin position="61"/>
        <end position="84"/>
    </location>
</feature>
<keyword evidence="1" id="KW-1133">Transmembrane helix</keyword>
<gene>
    <name evidence="2" type="ORF">LV75_000955</name>
</gene>
<evidence type="ECO:0000313" key="3">
    <source>
        <dbReference type="Proteomes" id="UP001205185"/>
    </source>
</evidence>